<dbReference type="InterPro" id="IPR000305">
    <property type="entry name" value="GIY-YIG_endonuc"/>
</dbReference>
<dbReference type="InterPro" id="IPR035901">
    <property type="entry name" value="GIY-YIG_endonuc_sf"/>
</dbReference>
<feature type="domain" description="GIY-YIG" evidence="2">
    <location>
        <begin position="12"/>
        <end position="89"/>
    </location>
</feature>
<reference evidence="3" key="1">
    <citation type="submission" date="2018-01" db="EMBL/GenBank/DDBJ databases">
        <authorList>
            <person name="Regsiter A."/>
            <person name="William W."/>
        </authorList>
    </citation>
    <scope>NUCLEOTIDE SEQUENCE</scope>
    <source>
        <strain evidence="3">TRIP AH-1</strain>
    </source>
</reference>
<dbReference type="AlphaFoldDB" id="A0A445MX51"/>
<protein>
    <submittedName>
        <fullName evidence="3">Excinuclease ABC C subunit domain protein (Modular protein)</fullName>
    </submittedName>
</protein>
<dbReference type="EMBL" id="OJIN01000117">
    <property type="protein sequence ID" value="SPD73989.1"/>
    <property type="molecule type" value="Genomic_DNA"/>
</dbReference>
<dbReference type="PROSITE" id="PS50164">
    <property type="entry name" value="GIY_YIG"/>
    <property type="match status" value="1"/>
</dbReference>
<accession>A0A445MX51</accession>
<dbReference type="SUPFAM" id="SSF82771">
    <property type="entry name" value="GIY-YIG endonuclease"/>
    <property type="match status" value="1"/>
</dbReference>
<evidence type="ECO:0000259" key="2">
    <source>
        <dbReference type="PROSITE" id="PS50164"/>
    </source>
</evidence>
<dbReference type="InterPro" id="IPR050190">
    <property type="entry name" value="UPF0213_domain"/>
</dbReference>
<dbReference type="PANTHER" id="PTHR34477">
    <property type="entry name" value="UPF0213 PROTEIN YHBQ"/>
    <property type="match status" value="1"/>
</dbReference>
<organism evidence="3">
    <name type="scientific">uncultured Desulfobacterium sp</name>
    <dbReference type="NCBI Taxonomy" id="201089"/>
    <lineage>
        <taxon>Bacteria</taxon>
        <taxon>Pseudomonadati</taxon>
        <taxon>Thermodesulfobacteriota</taxon>
        <taxon>Desulfobacteria</taxon>
        <taxon>Desulfobacterales</taxon>
        <taxon>Desulfobacteriaceae</taxon>
        <taxon>Desulfobacterium</taxon>
        <taxon>environmental samples</taxon>
    </lineage>
</organism>
<dbReference type="SMART" id="SM00465">
    <property type="entry name" value="GIYc"/>
    <property type="match status" value="1"/>
</dbReference>
<gene>
    <name evidence="3" type="ORF">PITCH_A2030133</name>
</gene>
<sequence>MESREKGARLNKQPAVYILASRRNGTLYIGVTSDLVKRIWEHKNDLAEGFTKKYGVHQLVWYELHEDIAGAIQREKSLKEWKRAWKLNLIEKGNPNWEDLYYTIVCLDSDSRNAVRDRLRRNDDFKVFNVPFRDG</sequence>
<dbReference type="Gene3D" id="3.40.1440.10">
    <property type="entry name" value="GIY-YIG endonuclease"/>
    <property type="match status" value="1"/>
</dbReference>
<dbReference type="CDD" id="cd10448">
    <property type="entry name" value="GIY-YIG_unchar_3"/>
    <property type="match status" value="1"/>
</dbReference>
<evidence type="ECO:0000256" key="1">
    <source>
        <dbReference type="ARBA" id="ARBA00007435"/>
    </source>
</evidence>
<proteinExistence type="inferred from homology"/>
<name>A0A445MX51_9BACT</name>
<comment type="similarity">
    <text evidence="1">Belongs to the UPF0213 family.</text>
</comment>
<evidence type="ECO:0000313" key="3">
    <source>
        <dbReference type="EMBL" id="SPD73989.1"/>
    </source>
</evidence>
<dbReference type="PANTHER" id="PTHR34477:SF5">
    <property type="entry name" value="BSL5627 PROTEIN"/>
    <property type="match status" value="1"/>
</dbReference>
<dbReference type="Pfam" id="PF01541">
    <property type="entry name" value="GIY-YIG"/>
    <property type="match status" value="1"/>
</dbReference>